<dbReference type="STRING" id="576137.A0A1L7WJM7"/>
<keyword evidence="1" id="KW-0472">Membrane</keyword>
<reference evidence="2 3" key="1">
    <citation type="submission" date="2016-03" db="EMBL/GenBank/DDBJ databases">
        <authorList>
            <person name="Ploux O."/>
        </authorList>
    </citation>
    <scope>NUCLEOTIDE SEQUENCE [LARGE SCALE GENOMIC DNA]</scope>
    <source>
        <strain evidence="2 3">UAMH 11012</strain>
    </source>
</reference>
<keyword evidence="3" id="KW-1185">Reference proteome</keyword>
<evidence type="ECO:0000256" key="1">
    <source>
        <dbReference type="SAM" id="Phobius"/>
    </source>
</evidence>
<evidence type="ECO:0000313" key="2">
    <source>
        <dbReference type="EMBL" id="CZR52982.1"/>
    </source>
</evidence>
<keyword evidence="1" id="KW-0812">Transmembrane</keyword>
<dbReference type="SUPFAM" id="SSF52266">
    <property type="entry name" value="SGNH hydrolase"/>
    <property type="match status" value="1"/>
</dbReference>
<dbReference type="Proteomes" id="UP000184330">
    <property type="component" value="Unassembled WGS sequence"/>
</dbReference>
<dbReference type="AlphaFoldDB" id="A0A1L7WJM7"/>
<dbReference type="OrthoDB" id="5373426at2759"/>
<sequence>MGLAPRISSSWASMKIEKSLGSSRAAAVRTIFALLVGCFITYLLLLPLFYLFQTIAHLGSQPRFRPLIHEIGEDLIKHFAGSRDCGINQADIYLAPWPTNPPVSPFCKDRATLLEALSGGVRYGFDEPYVGKCWWTLATSERLANTRQGCTYKWVPTPEICMILERFNSIVFVGDDIAQSIYAAFNILLREDFALGSLKYWDMTDEGWTRCKCDNQFIDSECQEYAIKSLDEVKSKASSRKASPYFCERIPHAYIQMDSAPASAASISLFKDMMYSKPNPWSPSPMIFSFGHGSTLDIPTTTRALEEWTGLATAAERNIPMLFLGPPAIGMNKTAGTTFENRNLAVWQYLEQMAPIAKEKHFDVLSLYNLTVQASTADGEHFGEKVALVEAMMIINWLSKLETS</sequence>
<accession>A0A1L7WJM7</accession>
<gene>
    <name evidence="2" type="ORF">PAC_02860</name>
</gene>
<protein>
    <submittedName>
        <fullName evidence="2">Uncharacterized protein</fullName>
    </submittedName>
</protein>
<feature type="transmembrane region" description="Helical" evidence="1">
    <location>
        <begin position="31"/>
        <end position="52"/>
    </location>
</feature>
<organism evidence="2 3">
    <name type="scientific">Phialocephala subalpina</name>
    <dbReference type="NCBI Taxonomy" id="576137"/>
    <lineage>
        <taxon>Eukaryota</taxon>
        <taxon>Fungi</taxon>
        <taxon>Dikarya</taxon>
        <taxon>Ascomycota</taxon>
        <taxon>Pezizomycotina</taxon>
        <taxon>Leotiomycetes</taxon>
        <taxon>Helotiales</taxon>
        <taxon>Mollisiaceae</taxon>
        <taxon>Phialocephala</taxon>
        <taxon>Phialocephala fortinii species complex</taxon>
    </lineage>
</organism>
<keyword evidence="1" id="KW-1133">Transmembrane helix</keyword>
<proteinExistence type="predicted"/>
<name>A0A1L7WJM7_9HELO</name>
<dbReference type="EMBL" id="FJOG01000003">
    <property type="protein sequence ID" value="CZR52982.1"/>
    <property type="molecule type" value="Genomic_DNA"/>
</dbReference>
<evidence type="ECO:0000313" key="3">
    <source>
        <dbReference type="Proteomes" id="UP000184330"/>
    </source>
</evidence>